<keyword evidence="3" id="KW-1185">Reference proteome</keyword>
<gene>
    <name evidence="1" type="ORF">ACFYKX_10045</name>
    <name evidence="2" type="ORF">ACFYKX_11880</name>
</gene>
<organism evidence="1 3">
    <name type="scientific">Cytobacillus spartinae</name>
    <dbReference type="NCBI Taxonomy" id="3299023"/>
    <lineage>
        <taxon>Bacteria</taxon>
        <taxon>Bacillati</taxon>
        <taxon>Bacillota</taxon>
        <taxon>Bacilli</taxon>
        <taxon>Bacillales</taxon>
        <taxon>Bacillaceae</taxon>
        <taxon>Cytobacillus</taxon>
    </lineage>
</organism>
<protein>
    <submittedName>
        <fullName evidence="1">Uncharacterized protein</fullName>
    </submittedName>
</protein>
<dbReference type="EMBL" id="JBIACK010000004">
    <property type="protein sequence ID" value="MFE8701296.1"/>
    <property type="molecule type" value="Genomic_DNA"/>
</dbReference>
<name>A0ABW6KBK4_9BACI</name>
<proteinExistence type="predicted"/>
<sequence>MQDTLYTLKEVMSQTNLSKKEVEALVNELGLKIPARKHKKFSDYDVECIVRATSQPEEFATAVIEEEDEQEDMTISAAPQVAIPSATPTLVTPSSRKNPLKIFSATPLEGRVLVVDFDQDFYTLRWLEPEYGLDILHIPTSQFSTKVGRDTSFTGMFTLLSLKPELRLDEILFVEENHIKELNALNAKMRDRKGNPSTLIPSLRRILHDLNNREVEVKRTMDSLLHRWKYFWAYDEEMDAFLQELMVCLSDPQEYQTQVEEAKGLAFKRSKENCLEKLNQYLSVLLQDNNWNGGMEQAMYRIRELKEKWGFHETLETVYTMILPEVTSVVSKVAKHPNAYAFEQNFKQPLFVENMERFIAEAKSLLVRKKYVTDLEKAFQKVKSLHVKTH</sequence>
<evidence type="ECO:0000313" key="1">
    <source>
        <dbReference type="EMBL" id="MFE8700957.1"/>
    </source>
</evidence>
<dbReference type="Proteomes" id="UP001601059">
    <property type="component" value="Unassembled WGS sequence"/>
</dbReference>
<comment type="caution">
    <text evidence="1">The sequence shown here is derived from an EMBL/GenBank/DDBJ whole genome shotgun (WGS) entry which is preliminary data.</text>
</comment>
<dbReference type="RefSeq" id="WP_389360652.1">
    <property type="nucleotide sequence ID" value="NZ_JBIACK010000004.1"/>
</dbReference>
<dbReference type="EMBL" id="JBIACK010000004">
    <property type="protein sequence ID" value="MFE8700957.1"/>
    <property type="molecule type" value="Genomic_DNA"/>
</dbReference>
<evidence type="ECO:0000313" key="2">
    <source>
        <dbReference type="EMBL" id="MFE8701296.1"/>
    </source>
</evidence>
<evidence type="ECO:0000313" key="3">
    <source>
        <dbReference type="Proteomes" id="UP001601059"/>
    </source>
</evidence>
<reference evidence="1 3" key="1">
    <citation type="submission" date="2024-08" db="EMBL/GenBank/DDBJ databases">
        <title>Two novel Cytobacillus novel species.</title>
        <authorList>
            <person name="Liu G."/>
        </authorList>
    </citation>
    <scope>NUCLEOTIDE SEQUENCE [LARGE SCALE GENOMIC DNA]</scope>
    <source>
        <strain evidence="1 3">FJAT-54145</strain>
    </source>
</reference>
<accession>A0ABW6KBK4</accession>